<dbReference type="EMBL" id="GBRH01164061">
    <property type="protein sequence ID" value="JAE33835.1"/>
    <property type="molecule type" value="Transcribed_RNA"/>
</dbReference>
<sequence length="49" mass="5630">MAPVSRFGSAFLLSRHLYPPVQEYLMPLCGVDAPRWCRCRGYFLPKPTT</sequence>
<reference evidence="1" key="2">
    <citation type="journal article" date="2015" name="Data Brief">
        <title>Shoot transcriptome of the giant reed, Arundo donax.</title>
        <authorList>
            <person name="Barrero R.A."/>
            <person name="Guerrero F.D."/>
            <person name="Moolhuijzen P."/>
            <person name="Goolsby J.A."/>
            <person name="Tidwell J."/>
            <person name="Bellgard S.E."/>
            <person name="Bellgard M.I."/>
        </authorList>
    </citation>
    <scope>NUCLEOTIDE SEQUENCE</scope>
    <source>
        <tissue evidence="1">Shoot tissue taken approximately 20 cm above the soil surface</tissue>
    </source>
</reference>
<evidence type="ECO:0000313" key="1">
    <source>
        <dbReference type="EMBL" id="JAE33835.1"/>
    </source>
</evidence>
<dbReference type="AlphaFoldDB" id="A0A0A9H9G5"/>
<name>A0A0A9H9G5_ARUDO</name>
<protein>
    <submittedName>
        <fullName evidence="1">Uncharacterized protein</fullName>
    </submittedName>
</protein>
<accession>A0A0A9H9G5</accession>
<reference evidence="1" key="1">
    <citation type="submission" date="2014-09" db="EMBL/GenBank/DDBJ databases">
        <authorList>
            <person name="Magalhaes I.L.F."/>
            <person name="Oliveira U."/>
            <person name="Santos F.R."/>
            <person name="Vidigal T.H.D.A."/>
            <person name="Brescovit A.D."/>
            <person name="Santos A.J."/>
        </authorList>
    </citation>
    <scope>NUCLEOTIDE SEQUENCE</scope>
    <source>
        <tissue evidence="1">Shoot tissue taken approximately 20 cm above the soil surface</tissue>
    </source>
</reference>
<proteinExistence type="predicted"/>
<organism evidence="1">
    <name type="scientific">Arundo donax</name>
    <name type="common">Giant reed</name>
    <name type="synonym">Donax arundinaceus</name>
    <dbReference type="NCBI Taxonomy" id="35708"/>
    <lineage>
        <taxon>Eukaryota</taxon>
        <taxon>Viridiplantae</taxon>
        <taxon>Streptophyta</taxon>
        <taxon>Embryophyta</taxon>
        <taxon>Tracheophyta</taxon>
        <taxon>Spermatophyta</taxon>
        <taxon>Magnoliopsida</taxon>
        <taxon>Liliopsida</taxon>
        <taxon>Poales</taxon>
        <taxon>Poaceae</taxon>
        <taxon>PACMAD clade</taxon>
        <taxon>Arundinoideae</taxon>
        <taxon>Arundineae</taxon>
        <taxon>Arundo</taxon>
    </lineage>
</organism>